<comment type="caution">
    <text evidence="5">The sequence shown here is derived from an EMBL/GenBank/DDBJ whole genome shotgun (WGS) entry which is preliminary data.</text>
</comment>
<feature type="compositionally biased region" description="Basic and acidic residues" evidence="4">
    <location>
        <begin position="32"/>
        <end position="42"/>
    </location>
</feature>
<evidence type="ECO:0000256" key="1">
    <source>
        <dbReference type="ARBA" id="ARBA00004245"/>
    </source>
</evidence>
<dbReference type="OrthoDB" id="272549at2759"/>
<dbReference type="GO" id="GO:0005856">
    <property type="term" value="C:cytoskeleton"/>
    <property type="evidence" value="ECO:0007669"/>
    <property type="project" value="UniProtKB-SubCell"/>
</dbReference>
<accession>K0R2P0</accession>
<dbReference type="Gene3D" id="3.80.10.10">
    <property type="entry name" value="Ribonuclease Inhibitor"/>
    <property type="match status" value="2"/>
</dbReference>
<evidence type="ECO:0000313" key="5">
    <source>
        <dbReference type="EMBL" id="EJK46410.1"/>
    </source>
</evidence>
<dbReference type="Proteomes" id="UP000266841">
    <property type="component" value="Unassembled WGS sequence"/>
</dbReference>
<comment type="subcellular location">
    <subcellularLocation>
        <location evidence="1">Cytoplasm</location>
        <location evidence="1">Cytoskeleton</location>
    </subcellularLocation>
</comment>
<dbReference type="eggNOG" id="ENOG502S496">
    <property type="taxonomic scope" value="Eukaryota"/>
</dbReference>
<feature type="compositionally biased region" description="Basic and acidic residues" evidence="4">
    <location>
        <begin position="13"/>
        <end position="23"/>
    </location>
</feature>
<evidence type="ECO:0000256" key="3">
    <source>
        <dbReference type="ARBA" id="ARBA00023212"/>
    </source>
</evidence>
<gene>
    <name evidence="5" type="ORF">THAOC_34920</name>
</gene>
<dbReference type="PANTHER" id="PTHR24107:SF2">
    <property type="entry name" value="NLR FAMILY CARD DOMAIN CONTAINING 3"/>
    <property type="match status" value="1"/>
</dbReference>
<keyword evidence="6" id="KW-1185">Reference proteome</keyword>
<dbReference type="PANTHER" id="PTHR24107">
    <property type="entry name" value="YNEIN REGULATORY COMPLEX SUBUNIT 5"/>
    <property type="match status" value="1"/>
</dbReference>
<protein>
    <submittedName>
        <fullName evidence="5">Uncharacterized protein</fullName>
    </submittedName>
</protein>
<dbReference type="SMART" id="SM00368">
    <property type="entry name" value="LRR_RI"/>
    <property type="match status" value="4"/>
</dbReference>
<dbReference type="InterPro" id="IPR052410">
    <property type="entry name" value="DRC5"/>
</dbReference>
<evidence type="ECO:0000313" key="6">
    <source>
        <dbReference type="Proteomes" id="UP000266841"/>
    </source>
</evidence>
<organism evidence="5 6">
    <name type="scientific">Thalassiosira oceanica</name>
    <name type="common">Marine diatom</name>
    <dbReference type="NCBI Taxonomy" id="159749"/>
    <lineage>
        <taxon>Eukaryota</taxon>
        <taxon>Sar</taxon>
        <taxon>Stramenopiles</taxon>
        <taxon>Ochrophyta</taxon>
        <taxon>Bacillariophyta</taxon>
        <taxon>Coscinodiscophyceae</taxon>
        <taxon>Thalassiosirophycidae</taxon>
        <taxon>Thalassiosirales</taxon>
        <taxon>Thalassiosiraceae</taxon>
        <taxon>Thalassiosira</taxon>
    </lineage>
</organism>
<proteinExistence type="predicted"/>
<evidence type="ECO:0000256" key="4">
    <source>
        <dbReference type="SAM" id="MobiDB-lite"/>
    </source>
</evidence>
<feature type="region of interest" description="Disordered" evidence="4">
    <location>
        <begin position="1"/>
        <end position="73"/>
    </location>
</feature>
<dbReference type="EMBL" id="AGNL01047778">
    <property type="protein sequence ID" value="EJK46410.1"/>
    <property type="molecule type" value="Genomic_DNA"/>
</dbReference>
<sequence>LEPHLRPSPSTRRHGDDGPRPVEQDPVLGPAPERRPGDRGEANGRIPLLYRCRPRRPRARKEPSSAPIPSPPSTVYHLTTTLLYIPSARQLFRGPVTTSRLAAPVSVLLHPPTVCPDCPPPACPHCDAVRVAIGLKEAAVDCNALEATTSIEDITVNKRNRDTLRSLQNDELSQLLLCRPGLASGNCGRYGLGSSRELDWLGHFAKKSALLRNYLCIDCEEEEGGVLANLNDEDMAGCIPSLAACTRMQSLKLSYLNLSTNSCAALRGVFPRMATLRELVISGNSLDDDCTRLLAQGLTDCKQIQSLDLSENRISGNGLDVLIQSLPTSVDVLLLSGNAITLARHVLLLRFRVLNIWGNTLCPDDETATLADGLRNNQRLTRMSLRNSNITARGWNAFSSILCDTSSINATYNSNHTLRSLGGYQIPQDVEMMLCLNKDKNKSRVAANKILQAHRHLVMRPLFGMELGLLPYVVAWLDHFAKSRPDLKLSSIFEFVRAMPMKVTDGVVGKARGVKRKLDS</sequence>
<dbReference type="InterPro" id="IPR032675">
    <property type="entry name" value="LRR_dom_sf"/>
</dbReference>
<reference evidence="5 6" key="1">
    <citation type="journal article" date="2012" name="Genome Biol.">
        <title>Genome and low-iron response of an oceanic diatom adapted to chronic iron limitation.</title>
        <authorList>
            <person name="Lommer M."/>
            <person name="Specht M."/>
            <person name="Roy A.S."/>
            <person name="Kraemer L."/>
            <person name="Andreson R."/>
            <person name="Gutowska M.A."/>
            <person name="Wolf J."/>
            <person name="Bergner S.V."/>
            <person name="Schilhabel M.B."/>
            <person name="Klostermeier U.C."/>
            <person name="Beiko R.G."/>
            <person name="Rosenstiel P."/>
            <person name="Hippler M."/>
            <person name="Laroche J."/>
        </authorList>
    </citation>
    <scope>NUCLEOTIDE SEQUENCE [LARGE SCALE GENOMIC DNA]</scope>
    <source>
        <strain evidence="5 6">CCMP1005</strain>
    </source>
</reference>
<dbReference type="SUPFAM" id="SSF52047">
    <property type="entry name" value="RNI-like"/>
    <property type="match status" value="1"/>
</dbReference>
<name>K0R2P0_THAOC</name>
<keyword evidence="3" id="KW-0206">Cytoskeleton</keyword>
<dbReference type="AlphaFoldDB" id="K0R2P0"/>
<keyword evidence="2" id="KW-0963">Cytoplasm</keyword>
<feature type="non-terminal residue" evidence="5">
    <location>
        <position position="1"/>
    </location>
</feature>
<evidence type="ECO:0000256" key="2">
    <source>
        <dbReference type="ARBA" id="ARBA00022490"/>
    </source>
</evidence>